<keyword evidence="8" id="KW-1185">Reference proteome</keyword>
<accession>A0A3N1P2N7</accession>
<feature type="transmembrane region" description="Helical" evidence="6">
    <location>
        <begin position="43"/>
        <end position="62"/>
    </location>
</feature>
<evidence type="ECO:0000256" key="1">
    <source>
        <dbReference type="ARBA" id="ARBA00004651"/>
    </source>
</evidence>
<evidence type="ECO:0000313" key="8">
    <source>
        <dbReference type="Proteomes" id="UP000268033"/>
    </source>
</evidence>
<dbReference type="Proteomes" id="UP000268033">
    <property type="component" value="Unassembled WGS sequence"/>
</dbReference>
<dbReference type="RefSeq" id="WP_198174040.1">
    <property type="nucleotide sequence ID" value="NZ_JBLXAC010000012.1"/>
</dbReference>
<name>A0A3N1P2N7_9GAMM</name>
<keyword evidence="2" id="KW-1003">Cell membrane</keyword>
<evidence type="ECO:0000256" key="3">
    <source>
        <dbReference type="ARBA" id="ARBA00022692"/>
    </source>
</evidence>
<evidence type="ECO:0000256" key="6">
    <source>
        <dbReference type="SAM" id="Phobius"/>
    </source>
</evidence>
<sequence length="127" mass="13607">MTNKLATAGRRQAYQVVARQALVVLVAVIIITAGWGWQAGFSALMGAIICVLPNLIFARIAFSQAGARAARQVVYGFYKGEAAKLGLTILLFVIVLKWAPIHVGALFAAYGVGIVAQWLAPVLIQRK</sequence>
<evidence type="ECO:0000256" key="5">
    <source>
        <dbReference type="ARBA" id="ARBA00023136"/>
    </source>
</evidence>
<protein>
    <submittedName>
        <fullName evidence="7">ATP synthase protein I</fullName>
    </submittedName>
</protein>
<organism evidence="7 8">
    <name type="scientific">Gallaecimonas pentaromativorans</name>
    <dbReference type="NCBI Taxonomy" id="584787"/>
    <lineage>
        <taxon>Bacteria</taxon>
        <taxon>Pseudomonadati</taxon>
        <taxon>Pseudomonadota</taxon>
        <taxon>Gammaproteobacteria</taxon>
        <taxon>Enterobacterales</taxon>
        <taxon>Gallaecimonadaceae</taxon>
        <taxon>Gallaecimonas</taxon>
    </lineage>
</organism>
<feature type="transmembrane region" description="Helical" evidence="6">
    <location>
        <begin position="21"/>
        <end position="37"/>
    </location>
</feature>
<feature type="transmembrane region" description="Helical" evidence="6">
    <location>
        <begin position="105"/>
        <end position="124"/>
    </location>
</feature>
<dbReference type="AlphaFoldDB" id="A0A3N1P2N7"/>
<keyword evidence="3 6" id="KW-0812">Transmembrane</keyword>
<reference evidence="7 8" key="1">
    <citation type="submission" date="2018-11" db="EMBL/GenBank/DDBJ databases">
        <title>Genomic Encyclopedia of Type Strains, Phase IV (KMG-IV): sequencing the most valuable type-strain genomes for metagenomic binning, comparative biology and taxonomic classification.</title>
        <authorList>
            <person name="Goeker M."/>
        </authorList>
    </citation>
    <scope>NUCLEOTIDE SEQUENCE [LARGE SCALE GENOMIC DNA]</scope>
    <source>
        <strain evidence="7 8">DSM 21945</strain>
    </source>
</reference>
<keyword evidence="4 6" id="KW-1133">Transmembrane helix</keyword>
<keyword evidence="5 6" id="KW-0472">Membrane</keyword>
<comment type="caution">
    <text evidence="7">The sequence shown here is derived from an EMBL/GenBank/DDBJ whole genome shotgun (WGS) entry which is preliminary data.</text>
</comment>
<comment type="subcellular location">
    <subcellularLocation>
        <location evidence="1">Cell membrane</location>
        <topology evidence="1">Multi-pass membrane protein</topology>
    </subcellularLocation>
</comment>
<dbReference type="InterPro" id="IPR005598">
    <property type="entry name" value="ATP_synth_I"/>
</dbReference>
<proteinExistence type="predicted"/>
<dbReference type="GO" id="GO:0005886">
    <property type="term" value="C:plasma membrane"/>
    <property type="evidence" value="ECO:0007669"/>
    <property type="project" value="UniProtKB-SubCell"/>
</dbReference>
<dbReference type="STRING" id="584787.GCA_001247655_01995"/>
<gene>
    <name evidence="7" type="ORF">EDC28_11266</name>
</gene>
<evidence type="ECO:0000256" key="4">
    <source>
        <dbReference type="ARBA" id="ARBA00022989"/>
    </source>
</evidence>
<dbReference type="EMBL" id="RJUL01000012">
    <property type="protein sequence ID" value="ROQ19146.1"/>
    <property type="molecule type" value="Genomic_DNA"/>
</dbReference>
<evidence type="ECO:0000256" key="2">
    <source>
        <dbReference type="ARBA" id="ARBA00022475"/>
    </source>
</evidence>
<feature type="transmembrane region" description="Helical" evidence="6">
    <location>
        <begin position="82"/>
        <end position="99"/>
    </location>
</feature>
<dbReference type="Pfam" id="PF03899">
    <property type="entry name" value="ATP-synt_I"/>
    <property type="match status" value="1"/>
</dbReference>
<evidence type="ECO:0000313" key="7">
    <source>
        <dbReference type="EMBL" id="ROQ19146.1"/>
    </source>
</evidence>